<dbReference type="SMART" id="SM00729">
    <property type="entry name" value="Elp3"/>
    <property type="match status" value="1"/>
</dbReference>
<dbReference type="SFLD" id="SFLDG01067">
    <property type="entry name" value="SPASM/twitch_domain_containing"/>
    <property type="match status" value="2"/>
</dbReference>
<evidence type="ECO:0000256" key="2">
    <source>
        <dbReference type="ARBA" id="ARBA00022485"/>
    </source>
</evidence>
<dbReference type="AlphaFoldDB" id="A0A1H9FU70"/>
<keyword evidence="9" id="KW-1185">Reference proteome</keyword>
<dbReference type="EMBL" id="FOFU01000004">
    <property type="protein sequence ID" value="SEQ41444.1"/>
    <property type="molecule type" value="Genomic_DNA"/>
</dbReference>
<organism evidence="8 9">
    <name type="scientific">Treponema bryantii</name>
    <dbReference type="NCBI Taxonomy" id="163"/>
    <lineage>
        <taxon>Bacteria</taxon>
        <taxon>Pseudomonadati</taxon>
        <taxon>Spirochaetota</taxon>
        <taxon>Spirochaetia</taxon>
        <taxon>Spirochaetales</taxon>
        <taxon>Treponemataceae</taxon>
        <taxon>Treponema</taxon>
    </lineage>
</organism>
<dbReference type="PIRSF" id="PIRSF037420">
    <property type="entry name" value="PQQ_syn_pqqE"/>
    <property type="match status" value="1"/>
</dbReference>
<proteinExistence type="predicted"/>
<keyword evidence="2" id="KW-0004">4Fe-4S</keyword>
<dbReference type="OrthoDB" id="9808591at2"/>
<dbReference type="Pfam" id="PF13186">
    <property type="entry name" value="SPASM"/>
    <property type="match status" value="1"/>
</dbReference>
<evidence type="ECO:0000313" key="9">
    <source>
        <dbReference type="Proteomes" id="UP000182360"/>
    </source>
</evidence>
<dbReference type="InterPro" id="IPR050377">
    <property type="entry name" value="Radical_SAM_PqqE_MftC-like"/>
</dbReference>
<accession>A0A1H9FU70</accession>
<dbReference type="InterPro" id="IPR058240">
    <property type="entry name" value="rSAM_sf"/>
</dbReference>
<keyword evidence="3" id="KW-0949">S-adenosyl-L-methionine</keyword>
<protein>
    <submittedName>
        <fullName evidence="8">Radical SAM additional 4Fe4S-binding SPASM domain-containing protein</fullName>
    </submittedName>
</protein>
<dbReference type="SFLD" id="SFLDG01387">
    <property type="entry name" value="BtrN-like_SPASM_domain_contain"/>
    <property type="match status" value="1"/>
</dbReference>
<dbReference type="PANTHER" id="PTHR11228:SF7">
    <property type="entry name" value="PQQA PEPTIDE CYCLASE"/>
    <property type="match status" value="1"/>
</dbReference>
<dbReference type="InterPro" id="IPR006638">
    <property type="entry name" value="Elp3/MiaA/NifB-like_rSAM"/>
</dbReference>
<name>A0A1H9FU70_9SPIR</name>
<dbReference type="InterPro" id="IPR013785">
    <property type="entry name" value="Aldolase_TIM"/>
</dbReference>
<dbReference type="InterPro" id="IPR007197">
    <property type="entry name" value="rSAM"/>
</dbReference>
<dbReference type="InterPro" id="IPR034391">
    <property type="entry name" value="AdoMet-like_SPASM_containing"/>
</dbReference>
<evidence type="ECO:0000313" key="8">
    <source>
        <dbReference type="EMBL" id="SEQ41444.1"/>
    </source>
</evidence>
<keyword evidence="6" id="KW-0411">Iron-sulfur</keyword>
<dbReference type="Gene3D" id="3.20.20.70">
    <property type="entry name" value="Aldolase class I"/>
    <property type="match status" value="1"/>
</dbReference>
<dbReference type="InterPro" id="IPR017200">
    <property type="entry name" value="PqqE-like"/>
</dbReference>
<dbReference type="RefSeq" id="WP_074643104.1">
    <property type="nucleotide sequence ID" value="NZ_FOFU01000004.1"/>
</dbReference>
<dbReference type="GO" id="GO:0051539">
    <property type="term" value="F:4 iron, 4 sulfur cluster binding"/>
    <property type="evidence" value="ECO:0007669"/>
    <property type="project" value="UniProtKB-KW"/>
</dbReference>
<keyword evidence="4" id="KW-0479">Metal-binding</keyword>
<dbReference type="SUPFAM" id="SSF102114">
    <property type="entry name" value="Radical SAM enzymes"/>
    <property type="match status" value="1"/>
</dbReference>
<keyword evidence="5" id="KW-0408">Iron</keyword>
<evidence type="ECO:0000259" key="7">
    <source>
        <dbReference type="PROSITE" id="PS51918"/>
    </source>
</evidence>
<comment type="cofactor">
    <cofactor evidence="1">
        <name>[4Fe-4S] cluster</name>
        <dbReference type="ChEBI" id="CHEBI:49883"/>
    </cofactor>
</comment>
<dbReference type="Pfam" id="PF04055">
    <property type="entry name" value="Radical_SAM"/>
    <property type="match status" value="1"/>
</dbReference>
<sequence>MIVREADINITNACNLNCIHCAFSSGAKSKESLSLDVFKKLVDGLIPLGLEDMHLTGGEPTIHPHLEEMITYAVGKNVNVRLISNGYVLSEEKLIRFKNAGLKSIMISLDGLEKTHNMIRGKADAFERTVNTIKVAKKLGYNVRVNAVISKNNCKELKDLILFVASLNVDVFSFFLYSPTGRNAKDQLDVVVGALEWKALIKELRTQIKQSDIGNMQIAFEKGYYFIDDDNMDFASYKGRGGGCYYLHSICDYVIILANGDVYPCALLTDKSIPYGNINEKSIKDILKNRLNIGTYKGFENKSSECNTCNYWEKCKGGCKAFVYAHNEDWNKNDPRCVLGDDKKFIPLCPLHKENFFTGKESGYSELVVE</sequence>
<dbReference type="GO" id="GO:0046872">
    <property type="term" value="F:metal ion binding"/>
    <property type="evidence" value="ECO:0007669"/>
    <property type="project" value="UniProtKB-KW"/>
</dbReference>
<dbReference type="NCBIfam" id="TIGR04085">
    <property type="entry name" value="rSAM_more_4Fe4S"/>
    <property type="match status" value="1"/>
</dbReference>
<dbReference type="GO" id="GO:0003824">
    <property type="term" value="F:catalytic activity"/>
    <property type="evidence" value="ECO:0007669"/>
    <property type="project" value="InterPro"/>
</dbReference>
<evidence type="ECO:0000256" key="1">
    <source>
        <dbReference type="ARBA" id="ARBA00001966"/>
    </source>
</evidence>
<feature type="domain" description="Radical SAM core" evidence="7">
    <location>
        <begin position="1"/>
        <end position="209"/>
    </location>
</feature>
<dbReference type="SFLD" id="SFLDS00029">
    <property type="entry name" value="Radical_SAM"/>
    <property type="match status" value="2"/>
</dbReference>
<gene>
    <name evidence="8" type="ORF">SAMN04487977_104164</name>
</gene>
<evidence type="ECO:0000256" key="5">
    <source>
        <dbReference type="ARBA" id="ARBA00023004"/>
    </source>
</evidence>
<dbReference type="PANTHER" id="PTHR11228">
    <property type="entry name" value="RADICAL SAM DOMAIN PROTEIN"/>
    <property type="match status" value="1"/>
</dbReference>
<evidence type="ECO:0000256" key="3">
    <source>
        <dbReference type="ARBA" id="ARBA00022691"/>
    </source>
</evidence>
<evidence type="ECO:0000256" key="6">
    <source>
        <dbReference type="ARBA" id="ARBA00023014"/>
    </source>
</evidence>
<dbReference type="SFLD" id="SFLDG01386">
    <property type="entry name" value="main_SPASM_domain-containing"/>
    <property type="match status" value="1"/>
</dbReference>
<dbReference type="InterPro" id="IPR023885">
    <property type="entry name" value="4Fe4S-binding_SPASM_dom"/>
</dbReference>
<evidence type="ECO:0000256" key="4">
    <source>
        <dbReference type="ARBA" id="ARBA00022723"/>
    </source>
</evidence>
<reference evidence="8 9" key="1">
    <citation type="submission" date="2016-10" db="EMBL/GenBank/DDBJ databases">
        <authorList>
            <person name="de Groot N.N."/>
        </authorList>
    </citation>
    <scope>NUCLEOTIDE SEQUENCE [LARGE SCALE GENOMIC DNA]</scope>
    <source>
        <strain evidence="8 9">B25</strain>
    </source>
</reference>
<dbReference type="PROSITE" id="PS51918">
    <property type="entry name" value="RADICAL_SAM"/>
    <property type="match status" value="1"/>
</dbReference>
<dbReference type="CDD" id="cd01335">
    <property type="entry name" value="Radical_SAM"/>
    <property type="match status" value="1"/>
</dbReference>
<dbReference type="Proteomes" id="UP000182360">
    <property type="component" value="Unassembled WGS sequence"/>
</dbReference>